<organism evidence="1 2">
    <name type="scientific">Psophocarpus tetragonolobus</name>
    <name type="common">Winged bean</name>
    <name type="synonym">Dolichos tetragonolobus</name>
    <dbReference type="NCBI Taxonomy" id="3891"/>
    <lineage>
        <taxon>Eukaryota</taxon>
        <taxon>Viridiplantae</taxon>
        <taxon>Streptophyta</taxon>
        <taxon>Embryophyta</taxon>
        <taxon>Tracheophyta</taxon>
        <taxon>Spermatophyta</taxon>
        <taxon>Magnoliopsida</taxon>
        <taxon>eudicotyledons</taxon>
        <taxon>Gunneridae</taxon>
        <taxon>Pentapetalae</taxon>
        <taxon>rosids</taxon>
        <taxon>fabids</taxon>
        <taxon>Fabales</taxon>
        <taxon>Fabaceae</taxon>
        <taxon>Papilionoideae</taxon>
        <taxon>50 kb inversion clade</taxon>
        <taxon>NPAAA clade</taxon>
        <taxon>indigoferoid/millettioid clade</taxon>
        <taxon>Phaseoleae</taxon>
        <taxon>Psophocarpus</taxon>
    </lineage>
</organism>
<protein>
    <submittedName>
        <fullName evidence="1">Uncharacterized protein</fullName>
    </submittedName>
</protein>
<evidence type="ECO:0000313" key="1">
    <source>
        <dbReference type="EMBL" id="KAK7386504.1"/>
    </source>
</evidence>
<keyword evidence="2" id="KW-1185">Reference proteome</keyword>
<accession>A0AAN9XB48</accession>
<reference evidence="1 2" key="1">
    <citation type="submission" date="2024-01" db="EMBL/GenBank/DDBJ databases">
        <title>The genomes of 5 underutilized Papilionoideae crops provide insights into root nodulation and disease resistanc.</title>
        <authorList>
            <person name="Jiang F."/>
        </authorList>
    </citation>
    <scope>NUCLEOTIDE SEQUENCE [LARGE SCALE GENOMIC DNA]</scope>
    <source>
        <strain evidence="1">DUOXIRENSHENG_FW03</strain>
        <tissue evidence="1">Leaves</tissue>
    </source>
</reference>
<name>A0AAN9XB48_PSOTE</name>
<dbReference type="AlphaFoldDB" id="A0AAN9XB48"/>
<proteinExistence type="predicted"/>
<sequence length="111" mass="12419">MCLGLLTRDTKQQARWSGLDADSIINEISLKLVMKLKAMLSREQGFETDPLGGYTEIGREQIVESMSETLRGSNKPWGKSDIEPVVDQSFCSVALEDYNTVSLPHWPVAPY</sequence>
<comment type="caution">
    <text evidence="1">The sequence shown here is derived from an EMBL/GenBank/DDBJ whole genome shotgun (WGS) entry which is preliminary data.</text>
</comment>
<dbReference type="Proteomes" id="UP001386955">
    <property type="component" value="Unassembled WGS sequence"/>
</dbReference>
<evidence type="ECO:0000313" key="2">
    <source>
        <dbReference type="Proteomes" id="UP001386955"/>
    </source>
</evidence>
<gene>
    <name evidence="1" type="ORF">VNO78_26779</name>
</gene>
<dbReference type="EMBL" id="JAYMYS010000007">
    <property type="protein sequence ID" value="KAK7386504.1"/>
    <property type="molecule type" value="Genomic_DNA"/>
</dbReference>